<keyword evidence="4 7" id="KW-0472">Membrane</keyword>
<dbReference type="Gene3D" id="1.20.1740.10">
    <property type="entry name" value="Amino acid/polyamine transporter I"/>
    <property type="match status" value="1"/>
</dbReference>
<keyword evidence="9" id="KW-1185">Reference proteome</keyword>
<feature type="transmembrane region" description="Helical" evidence="7">
    <location>
        <begin position="404"/>
        <end position="424"/>
    </location>
</feature>
<protein>
    <submittedName>
        <fullName evidence="8">Low-affinity methionine permease</fullName>
    </submittedName>
</protein>
<feature type="transmembrane region" description="Helical" evidence="7">
    <location>
        <begin position="498"/>
        <end position="518"/>
    </location>
</feature>
<reference evidence="8 9" key="1">
    <citation type="submission" date="2018-01" db="EMBL/GenBank/DDBJ databases">
        <title>Genome characterization of the sugarcane-associated fungus Trichoderma ghanense CCMA-1212 and their application in lignocelulose bioconversion.</title>
        <authorList>
            <person name="Steindorff A.S."/>
            <person name="Mendes T.D."/>
            <person name="Vilela E.S.D."/>
            <person name="Rodrigues D.S."/>
            <person name="Formighieri E.F."/>
            <person name="Melo I.S."/>
            <person name="Favaro L.C.L."/>
        </authorList>
    </citation>
    <scope>NUCLEOTIDE SEQUENCE [LARGE SCALE GENOMIC DNA]</scope>
    <source>
        <strain evidence="8 9">CCMA-1212</strain>
    </source>
</reference>
<feature type="transmembrane region" description="Helical" evidence="7">
    <location>
        <begin position="75"/>
        <end position="95"/>
    </location>
</feature>
<feature type="transmembrane region" description="Helical" evidence="7">
    <location>
        <begin position="149"/>
        <end position="176"/>
    </location>
</feature>
<dbReference type="NCBIfam" id="NF041278">
    <property type="entry name" value="CmcJ_NvfI_EfuI"/>
    <property type="match status" value="1"/>
</dbReference>
<dbReference type="PANTHER" id="PTHR11785:SF532">
    <property type="entry name" value="TRANSPORTER, PUTATIVE (EUROFUNG)-RELATED"/>
    <property type="match status" value="1"/>
</dbReference>
<feature type="transmembrane region" description="Helical" evidence="7">
    <location>
        <begin position="436"/>
        <end position="454"/>
    </location>
</feature>
<dbReference type="PANTHER" id="PTHR11785">
    <property type="entry name" value="AMINO ACID TRANSPORTER"/>
    <property type="match status" value="1"/>
</dbReference>
<dbReference type="InterPro" id="IPR050598">
    <property type="entry name" value="AminoAcid_Transporter"/>
</dbReference>
<feature type="transmembrane region" description="Helical" evidence="7">
    <location>
        <begin position="263"/>
        <end position="283"/>
    </location>
</feature>
<organism evidence="8 9">
    <name type="scientific">Trichoderma ghanense</name>
    <dbReference type="NCBI Taxonomy" id="65468"/>
    <lineage>
        <taxon>Eukaryota</taxon>
        <taxon>Fungi</taxon>
        <taxon>Dikarya</taxon>
        <taxon>Ascomycota</taxon>
        <taxon>Pezizomycotina</taxon>
        <taxon>Sordariomycetes</taxon>
        <taxon>Hypocreomycetidae</taxon>
        <taxon>Hypocreales</taxon>
        <taxon>Hypocreaceae</taxon>
        <taxon>Trichoderma</taxon>
    </lineage>
</organism>
<keyword evidence="2 7" id="KW-0812">Transmembrane</keyword>
<comment type="similarity">
    <text evidence="5">Belongs to the asaB hydroxylase/desaturase family.</text>
</comment>
<feature type="transmembrane region" description="Helical" evidence="7">
    <location>
        <begin position="303"/>
        <end position="325"/>
    </location>
</feature>
<evidence type="ECO:0000256" key="3">
    <source>
        <dbReference type="ARBA" id="ARBA00022989"/>
    </source>
</evidence>
<evidence type="ECO:0000256" key="1">
    <source>
        <dbReference type="ARBA" id="ARBA00004141"/>
    </source>
</evidence>
<evidence type="ECO:0000256" key="7">
    <source>
        <dbReference type="SAM" id="Phobius"/>
    </source>
</evidence>
<name>A0ABY2HHF0_9HYPO</name>
<accession>A0ABY2HHF0</accession>
<feature type="transmembrane region" description="Helical" evidence="7">
    <location>
        <begin position="466"/>
        <end position="486"/>
    </location>
</feature>
<evidence type="ECO:0000256" key="2">
    <source>
        <dbReference type="ARBA" id="ARBA00022692"/>
    </source>
</evidence>
<sequence length="794" mass="87377">MAGHDAGADDGEQHPLLRDSSIPSLVGPDDNKYDTIATLSETENAAGQVHPSRAVEDDVLPETSTLGRTLSWQSAYILVISRVIGSGIFATPGAILQSVGSPGLALLLWIVGTLVAAAGLAVSLEYGCMLPRSGGVKVYLEFTYRYPRLFATTQVAINAVFLGFTASNCVIFSRYVLFAYGVEDASAFAAKGLAVALLVAVTAIHAVTPKAGVKIQDFLGWVKVGIVVFMIFAGLYVVVFQPALDTSAQKNPLSWDHLWDDSVWNWGIISTSLFKVFYAYAGLDNVSNVLNEVKDPVRTLRSVTLTALVTSCAMYTLINVAYFIVVPIDEIKGSGELIAALFFQRVFGEQVGRGILPLAVALSAVGNVFVVAFAMARLKQEIARQGFLPFSDILASTKPFNSPFGGLIVNFIPSFLVIVLPPTTESYSFILEVEGYPGQVFTLAMGVGLVWLRFKRPDIRRPYKAWLPAVILRILLSIALLAAPFFPPKEKPSGGLWYATYAVVGMGTIVAGVLYWYVWTILLPKWGGYTLEEKTEVLDDGTSITRVPSYVGRPETFLQRPVDAHQVTIKDVAGEESKYTLDKNGFQIHRHTSVEKDFLNDEQIKAAYYPETEQLLKDVTGASKIFIFDHTIRRTNANDNTGRGPVQRVHIDQSYSAALSRVPYHLPEQADELLKGRVQIINVWRPIKQILRDPLAVAEADSVAEEDLVPVGLIYPTRNGETLSVRYNKNHRWFYRSGLTPEEVILIKCFDSKTDGRARRVPHTAFSDASSPSDAPTRESIEVRALVFHEDDRE</sequence>
<dbReference type="EMBL" id="PPTA01000001">
    <property type="protein sequence ID" value="TFB07763.1"/>
    <property type="molecule type" value="Genomic_DNA"/>
</dbReference>
<dbReference type="GeneID" id="300572491"/>
<dbReference type="RefSeq" id="XP_073563964.1">
    <property type="nucleotide sequence ID" value="XM_073698041.1"/>
</dbReference>
<evidence type="ECO:0000256" key="5">
    <source>
        <dbReference type="ARBA" id="ARBA00023604"/>
    </source>
</evidence>
<evidence type="ECO:0000313" key="9">
    <source>
        <dbReference type="Proteomes" id="UP001642720"/>
    </source>
</evidence>
<feature type="transmembrane region" description="Helical" evidence="7">
    <location>
        <begin position="220"/>
        <end position="243"/>
    </location>
</feature>
<evidence type="ECO:0000256" key="6">
    <source>
        <dbReference type="SAM" id="MobiDB-lite"/>
    </source>
</evidence>
<gene>
    <name evidence="8" type="ORF">CCMA1212_000578</name>
</gene>
<keyword evidence="3 7" id="KW-1133">Transmembrane helix</keyword>
<evidence type="ECO:0000256" key="4">
    <source>
        <dbReference type="ARBA" id="ARBA00023136"/>
    </source>
</evidence>
<proteinExistence type="inferred from homology"/>
<dbReference type="Pfam" id="PF13520">
    <property type="entry name" value="AA_permease_2"/>
    <property type="match status" value="1"/>
</dbReference>
<feature type="transmembrane region" description="Helical" evidence="7">
    <location>
        <begin position="188"/>
        <end position="208"/>
    </location>
</feature>
<dbReference type="Proteomes" id="UP001642720">
    <property type="component" value="Unassembled WGS sequence"/>
</dbReference>
<feature type="region of interest" description="Disordered" evidence="6">
    <location>
        <begin position="762"/>
        <end position="781"/>
    </location>
</feature>
<comment type="subcellular location">
    <subcellularLocation>
        <location evidence="1">Membrane</location>
        <topology evidence="1">Multi-pass membrane protein</topology>
    </subcellularLocation>
</comment>
<comment type="caution">
    <text evidence="8">The sequence shown here is derived from an EMBL/GenBank/DDBJ whole genome shotgun (WGS) entry which is preliminary data.</text>
</comment>
<evidence type="ECO:0000313" key="8">
    <source>
        <dbReference type="EMBL" id="TFB07763.1"/>
    </source>
</evidence>
<feature type="transmembrane region" description="Helical" evidence="7">
    <location>
        <begin position="107"/>
        <end position="128"/>
    </location>
</feature>
<dbReference type="InterPro" id="IPR044053">
    <property type="entry name" value="AsaB-like"/>
</dbReference>
<feature type="region of interest" description="Disordered" evidence="6">
    <location>
        <begin position="1"/>
        <end position="29"/>
    </location>
</feature>
<feature type="transmembrane region" description="Helical" evidence="7">
    <location>
        <begin position="355"/>
        <end position="376"/>
    </location>
</feature>
<dbReference type="InterPro" id="IPR002293">
    <property type="entry name" value="AA/rel_permease1"/>
</dbReference>